<accession>A0ACC0DC50</accession>
<gene>
    <name evidence="1" type="ORF">F4821DRAFT_229102</name>
</gene>
<reference evidence="1 2" key="1">
    <citation type="journal article" date="2022" name="New Phytol.">
        <title>Ecological generalism drives hyperdiversity of secondary metabolite gene clusters in xylarialean endophytes.</title>
        <authorList>
            <person name="Franco M.E.E."/>
            <person name="Wisecaver J.H."/>
            <person name="Arnold A.E."/>
            <person name="Ju Y.M."/>
            <person name="Slot J.C."/>
            <person name="Ahrendt S."/>
            <person name="Moore L.P."/>
            <person name="Eastman K.E."/>
            <person name="Scott K."/>
            <person name="Konkel Z."/>
            <person name="Mondo S.J."/>
            <person name="Kuo A."/>
            <person name="Hayes R.D."/>
            <person name="Haridas S."/>
            <person name="Andreopoulos B."/>
            <person name="Riley R."/>
            <person name="LaButti K."/>
            <person name="Pangilinan J."/>
            <person name="Lipzen A."/>
            <person name="Amirebrahimi M."/>
            <person name="Yan J."/>
            <person name="Adam C."/>
            <person name="Keymanesh K."/>
            <person name="Ng V."/>
            <person name="Louie K."/>
            <person name="Northen T."/>
            <person name="Drula E."/>
            <person name="Henrissat B."/>
            <person name="Hsieh H.M."/>
            <person name="Youens-Clark K."/>
            <person name="Lutzoni F."/>
            <person name="Miadlikowska J."/>
            <person name="Eastwood D.C."/>
            <person name="Hamelin R.C."/>
            <person name="Grigoriev I.V."/>
            <person name="U'Ren J.M."/>
        </authorList>
    </citation>
    <scope>NUCLEOTIDE SEQUENCE [LARGE SCALE GENOMIC DNA]</scope>
    <source>
        <strain evidence="1 2">ER1909</strain>
    </source>
</reference>
<keyword evidence="1" id="KW-0640">Prion</keyword>
<proteinExistence type="predicted"/>
<name>A0ACC0DC50_9PEZI</name>
<sequence length="255" mass="29093">MNTPTPAISLFQSTIETLGHLKLSQEFRNELQVCQLNIMQLRLSRWGEIVNIATIDSAGRGRRRIQQTSNESWCDLISIKGALARIEDYLYDAKTKPGKPQEHTRRADMQLLDPRGLRDHLTAFLDKRRIQTSTPSDSVMWVLYRKDQFNDLVKNMTGLMDDLEKTIPEVDRKKLRQLSNEECKGLSKACLEDLKKVVEGCDPWLESAVDQMLNASNAETVIDQSYNRGSIVGIHRGDNNGVSYGDHSTLRNRFN</sequence>
<organism evidence="1 2">
    <name type="scientific">Hypoxylon rubiginosum</name>
    <dbReference type="NCBI Taxonomy" id="110542"/>
    <lineage>
        <taxon>Eukaryota</taxon>
        <taxon>Fungi</taxon>
        <taxon>Dikarya</taxon>
        <taxon>Ascomycota</taxon>
        <taxon>Pezizomycotina</taxon>
        <taxon>Sordariomycetes</taxon>
        <taxon>Xylariomycetidae</taxon>
        <taxon>Xylariales</taxon>
        <taxon>Hypoxylaceae</taxon>
        <taxon>Hypoxylon</taxon>
    </lineage>
</organism>
<evidence type="ECO:0000313" key="2">
    <source>
        <dbReference type="Proteomes" id="UP001497680"/>
    </source>
</evidence>
<keyword evidence="2" id="KW-1185">Reference proteome</keyword>
<keyword evidence="1" id="KW-0034">Amyloid</keyword>
<dbReference type="EMBL" id="MU394291">
    <property type="protein sequence ID" value="KAI6090343.1"/>
    <property type="molecule type" value="Genomic_DNA"/>
</dbReference>
<evidence type="ECO:0000313" key="1">
    <source>
        <dbReference type="EMBL" id="KAI6090343.1"/>
    </source>
</evidence>
<comment type="caution">
    <text evidence="1">The sequence shown here is derived from an EMBL/GenBank/DDBJ whole genome shotgun (WGS) entry which is preliminary data.</text>
</comment>
<protein>
    <submittedName>
        <fullName evidence="1">Prion-inhibition and propagation-domain-containing protein</fullName>
    </submittedName>
</protein>
<dbReference type="Proteomes" id="UP001497680">
    <property type="component" value="Unassembled WGS sequence"/>
</dbReference>